<evidence type="ECO:0000256" key="1">
    <source>
        <dbReference type="SAM" id="MobiDB-lite"/>
    </source>
</evidence>
<dbReference type="PANTHER" id="PTHR34223">
    <property type="entry name" value="OS11G0201299 PROTEIN"/>
    <property type="match status" value="1"/>
</dbReference>
<evidence type="ECO:0000259" key="2">
    <source>
        <dbReference type="PROSITE" id="PS50181"/>
    </source>
</evidence>
<dbReference type="CDD" id="cd22160">
    <property type="entry name" value="F-box_AtFBL13-like"/>
    <property type="match status" value="1"/>
</dbReference>
<dbReference type="Gramene" id="HORVU.MOREX.r2.3HG0274010.1">
    <property type="protein sequence ID" value="HORVU.MOREX.r2.3HG0274010.1"/>
    <property type="gene ID" value="HORVU.MOREX.r2.3HG0274010"/>
</dbReference>
<dbReference type="Gene3D" id="3.80.10.10">
    <property type="entry name" value="Ribonuclease Inhibitor"/>
    <property type="match status" value="1"/>
</dbReference>
<name>A0A8I6XEG9_HORVV</name>
<dbReference type="InterPro" id="IPR032675">
    <property type="entry name" value="LRR_dom_sf"/>
</dbReference>
<dbReference type="OrthoDB" id="586540at2759"/>
<feature type="region of interest" description="Disordered" evidence="1">
    <location>
        <begin position="1"/>
        <end position="46"/>
    </location>
</feature>
<dbReference type="InterPro" id="IPR001810">
    <property type="entry name" value="F-box_dom"/>
</dbReference>
<keyword evidence="4" id="KW-1185">Reference proteome</keyword>
<dbReference type="GeneID" id="123441174"/>
<reference evidence="3" key="3">
    <citation type="submission" date="2022-01" db="UniProtKB">
        <authorList>
            <consortium name="EnsemblPlants"/>
        </authorList>
    </citation>
    <scope>IDENTIFICATION</scope>
    <source>
        <strain evidence="3">subsp. vulgare</strain>
    </source>
</reference>
<dbReference type="InterPro" id="IPR053781">
    <property type="entry name" value="F-box_AtFBL13-like"/>
</dbReference>
<dbReference type="InterPro" id="IPR053197">
    <property type="entry name" value="F-box_SCFL_complex_component"/>
</dbReference>
<evidence type="ECO:0000313" key="4">
    <source>
        <dbReference type="Proteomes" id="UP000011116"/>
    </source>
</evidence>
<gene>
    <name evidence="3" type="primary">LOC123441174</name>
</gene>
<reference evidence="3" key="2">
    <citation type="submission" date="2020-10" db="EMBL/GenBank/DDBJ databases">
        <authorList>
            <person name="Scholz U."/>
            <person name="Mascher M."/>
            <person name="Fiebig A."/>
        </authorList>
    </citation>
    <scope>NUCLEOTIDE SEQUENCE [LARGE SCALE GENOMIC DNA]</scope>
    <source>
        <strain evidence="3">cv. Morex</strain>
    </source>
</reference>
<dbReference type="Gene3D" id="1.20.1280.50">
    <property type="match status" value="1"/>
</dbReference>
<dbReference type="InterPro" id="IPR036047">
    <property type="entry name" value="F-box-like_dom_sf"/>
</dbReference>
<protein>
    <recommendedName>
        <fullName evidence="2">F-box domain-containing protein</fullName>
    </recommendedName>
</protein>
<dbReference type="AlphaFoldDB" id="A0A8I6XEG9"/>
<dbReference type="PANTHER" id="PTHR34223:SF48">
    <property type="entry name" value="F-BOX DOMAIN-CONTAINING PROTEIN"/>
    <property type="match status" value="1"/>
</dbReference>
<dbReference type="PROSITE" id="PS50181">
    <property type="entry name" value="FBOX"/>
    <property type="match status" value="1"/>
</dbReference>
<dbReference type="SUPFAM" id="SSF81383">
    <property type="entry name" value="F-box domain"/>
    <property type="match status" value="1"/>
</dbReference>
<dbReference type="KEGG" id="hvg:123441174"/>
<dbReference type="Proteomes" id="UP000011116">
    <property type="component" value="Chromosome 3H"/>
</dbReference>
<dbReference type="SUPFAM" id="SSF52058">
    <property type="entry name" value="L domain-like"/>
    <property type="match status" value="1"/>
</dbReference>
<reference evidence="4" key="1">
    <citation type="journal article" date="2012" name="Nature">
        <title>A physical, genetic and functional sequence assembly of the barley genome.</title>
        <authorList>
            <consortium name="The International Barley Genome Sequencing Consortium"/>
            <person name="Mayer K.F."/>
            <person name="Waugh R."/>
            <person name="Brown J.W."/>
            <person name="Schulman A."/>
            <person name="Langridge P."/>
            <person name="Platzer M."/>
            <person name="Fincher G.B."/>
            <person name="Muehlbauer G.J."/>
            <person name="Sato K."/>
            <person name="Close T.J."/>
            <person name="Wise R.P."/>
            <person name="Stein N."/>
        </authorList>
    </citation>
    <scope>NUCLEOTIDE SEQUENCE [LARGE SCALE GENOMIC DNA]</scope>
    <source>
        <strain evidence="4">cv. Morex</strain>
    </source>
</reference>
<dbReference type="OMA" id="RIGIANE"/>
<dbReference type="EnsemblPlants" id="HORVU.MOREX.r3.3HG0329080.1">
    <property type="protein sequence ID" value="HORVU.MOREX.r3.3HG0329080.1"/>
    <property type="gene ID" value="HORVU.MOREX.r3.3HG0329080"/>
</dbReference>
<evidence type="ECO:0000313" key="3">
    <source>
        <dbReference type="EnsemblPlants" id="HORVU.MOREX.r3.3HG0329080.1"/>
    </source>
</evidence>
<accession>A0A8I6XEG9</accession>
<dbReference type="SMART" id="SM00256">
    <property type="entry name" value="FBOX"/>
    <property type="match status" value="1"/>
</dbReference>
<organism evidence="3 4">
    <name type="scientific">Hordeum vulgare subsp. vulgare</name>
    <name type="common">Domesticated barley</name>
    <dbReference type="NCBI Taxonomy" id="112509"/>
    <lineage>
        <taxon>Eukaryota</taxon>
        <taxon>Viridiplantae</taxon>
        <taxon>Streptophyta</taxon>
        <taxon>Embryophyta</taxon>
        <taxon>Tracheophyta</taxon>
        <taxon>Spermatophyta</taxon>
        <taxon>Magnoliopsida</taxon>
        <taxon>Liliopsida</taxon>
        <taxon>Poales</taxon>
        <taxon>Poaceae</taxon>
        <taxon>BOP clade</taxon>
        <taxon>Pooideae</taxon>
        <taxon>Triticodae</taxon>
        <taxon>Triticeae</taxon>
        <taxon>Hordeinae</taxon>
        <taxon>Hordeum</taxon>
    </lineage>
</organism>
<sequence>MEMLGGGRSTSTDASAKPKRPRHAVDDGIGTGTGTDADGSSGGDADSDRLSALPDDLLREILSRLNALETAQTCVLSARWRNLWRSVPCLDIDEREFTAKYPFFVNFTGNLLRGHEVALLEDLRVYLHTGVLGWSAPWVRRAIGLGVGEAWPCRLKRLHLYSVHDLQLTDLGRHISSHCPALEDLKLQNCCYLVTGTFKIASSSLKKLVVVGDHEDDDADGLFYFVIDAPALVSLCLGSSDIYHISATPTDPHSMPSLTDASIRLCPLTTFGIPSTAYESGLLATLYNVTSLHLLHLGVKLWHCEDYLEFPIFENLRTLSLDQCYIAGDFMGLEPYLRNSWNLEKLTLRRCKVLDFRTKMKEEEHLHKYSQDPMDFMCENLTITEIIYQDGDASVDLLVKYLVGMSRNLPNNKIELTKVD</sequence>
<proteinExistence type="predicted"/>
<feature type="domain" description="F-box" evidence="2">
    <location>
        <begin position="47"/>
        <end position="83"/>
    </location>
</feature>
<dbReference type="Pfam" id="PF00646">
    <property type="entry name" value="F-box"/>
    <property type="match status" value="1"/>
</dbReference>
<dbReference type="Gramene" id="HORVU.MOREX.r3.3HG0329080.1">
    <property type="protein sequence ID" value="HORVU.MOREX.r3.3HG0329080.1"/>
    <property type="gene ID" value="HORVU.MOREX.r3.3HG0329080"/>
</dbReference>
<dbReference type="RefSeq" id="XP_044973613.1">
    <property type="nucleotide sequence ID" value="XM_045117678.1"/>
</dbReference>